<sequence>MSVSEFRRLREEEEEMEKNMCLYNLPEYLAVAALPLFTVGLILTGISVYVYTRPCQLKTTVGFFLFL</sequence>
<dbReference type="AlphaFoldDB" id="A0A1I7U6L8"/>
<keyword evidence="1" id="KW-0472">Membrane</keyword>
<organism evidence="2 3">
    <name type="scientific">Caenorhabditis tropicalis</name>
    <dbReference type="NCBI Taxonomy" id="1561998"/>
    <lineage>
        <taxon>Eukaryota</taxon>
        <taxon>Metazoa</taxon>
        <taxon>Ecdysozoa</taxon>
        <taxon>Nematoda</taxon>
        <taxon>Chromadorea</taxon>
        <taxon>Rhabditida</taxon>
        <taxon>Rhabditina</taxon>
        <taxon>Rhabditomorpha</taxon>
        <taxon>Rhabditoidea</taxon>
        <taxon>Rhabditidae</taxon>
        <taxon>Peloderinae</taxon>
        <taxon>Caenorhabditis</taxon>
    </lineage>
</organism>
<feature type="transmembrane region" description="Helical" evidence="1">
    <location>
        <begin position="28"/>
        <end position="51"/>
    </location>
</feature>
<keyword evidence="1" id="KW-0812">Transmembrane</keyword>
<dbReference type="Proteomes" id="UP000095282">
    <property type="component" value="Unplaced"/>
</dbReference>
<keyword evidence="1" id="KW-1133">Transmembrane helix</keyword>
<name>A0A1I7U6L8_9PELO</name>
<dbReference type="WBParaSite" id="Csp11.Scaffold629.g15386.t1">
    <property type="protein sequence ID" value="Csp11.Scaffold629.g15386.t1"/>
    <property type="gene ID" value="Csp11.Scaffold629.g15386"/>
</dbReference>
<protein>
    <submittedName>
        <fullName evidence="3">Transmembrane protein</fullName>
    </submittedName>
</protein>
<reference evidence="3" key="1">
    <citation type="submission" date="2016-11" db="UniProtKB">
        <authorList>
            <consortium name="WormBaseParasite"/>
        </authorList>
    </citation>
    <scope>IDENTIFICATION</scope>
</reference>
<proteinExistence type="predicted"/>
<evidence type="ECO:0000313" key="3">
    <source>
        <dbReference type="WBParaSite" id="Csp11.Scaffold629.g15386.t1"/>
    </source>
</evidence>
<dbReference type="eggNOG" id="KOG3656">
    <property type="taxonomic scope" value="Eukaryota"/>
</dbReference>
<evidence type="ECO:0000313" key="2">
    <source>
        <dbReference type="Proteomes" id="UP000095282"/>
    </source>
</evidence>
<keyword evidence="2" id="KW-1185">Reference proteome</keyword>
<accession>A0A1I7U6L8</accession>
<evidence type="ECO:0000256" key="1">
    <source>
        <dbReference type="SAM" id="Phobius"/>
    </source>
</evidence>
<dbReference type="STRING" id="1561998.A0A1I7U6L8"/>